<evidence type="ECO:0000256" key="1">
    <source>
        <dbReference type="SAM" id="Phobius"/>
    </source>
</evidence>
<keyword evidence="1" id="KW-0812">Transmembrane</keyword>
<keyword evidence="1" id="KW-1133">Transmembrane helix</keyword>
<protein>
    <submittedName>
        <fullName evidence="2">Uncharacterized protein</fullName>
    </submittedName>
</protein>
<name>A0A0F9T5S7_9ZZZZ</name>
<gene>
    <name evidence="2" type="ORF">LCGC14_0368070</name>
</gene>
<feature type="transmembrane region" description="Helical" evidence="1">
    <location>
        <begin position="6"/>
        <end position="25"/>
    </location>
</feature>
<comment type="caution">
    <text evidence="2">The sequence shown here is derived from an EMBL/GenBank/DDBJ whole genome shotgun (WGS) entry which is preliminary data.</text>
</comment>
<evidence type="ECO:0000313" key="2">
    <source>
        <dbReference type="EMBL" id="KKN76610.1"/>
    </source>
</evidence>
<reference evidence="2" key="1">
    <citation type="journal article" date="2015" name="Nature">
        <title>Complex archaea that bridge the gap between prokaryotes and eukaryotes.</title>
        <authorList>
            <person name="Spang A."/>
            <person name="Saw J.H."/>
            <person name="Jorgensen S.L."/>
            <person name="Zaremba-Niedzwiedzka K."/>
            <person name="Martijn J."/>
            <person name="Lind A.E."/>
            <person name="van Eijk R."/>
            <person name="Schleper C."/>
            <person name="Guy L."/>
            <person name="Ettema T.J."/>
        </authorList>
    </citation>
    <scope>NUCLEOTIDE SEQUENCE</scope>
</reference>
<keyword evidence="1" id="KW-0472">Membrane</keyword>
<sequence>MVFETILATESLLTMIVGLLSLFNFNFTRVKYHMADDAEERKKANFFRHQGIKLRQRMNMKLDWLMKKAGADTDQFNIFLEKEINGDLDEEYEEYKNGEHKK</sequence>
<accession>A0A0F9T5S7</accession>
<proteinExistence type="predicted"/>
<dbReference type="EMBL" id="LAZR01000292">
    <property type="protein sequence ID" value="KKN76610.1"/>
    <property type="molecule type" value="Genomic_DNA"/>
</dbReference>
<organism evidence="2">
    <name type="scientific">marine sediment metagenome</name>
    <dbReference type="NCBI Taxonomy" id="412755"/>
    <lineage>
        <taxon>unclassified sequences</taxon>
        <taxon>metagenomes</taxon>
        <taxon>ecological metagenomes</taxon>
    </lineage>
</organism>
<dbReference type="AlphaFoldDB" id="A0A0F9T5S7"/>